<evidence type="ECO:0000313" key="3">
    <source>
        <dbReference type="Proteomes" id="UP000261764"/>
    </source>
</evidence>
<name>A0A292IHT0_9MOLU</name>
<proteinExistence type="predicted"/>
<dbReference type="EMBL" id="HG937516">
    <property type="protein sequence ID" value="CDN40233.1"/>
    <property type="molecule type" value="Genomic_DNA"/>
</dbReference>
<protein>
    <recommendedName>
        <fullName evidence="1">DUF31 domain-containing protein</fullName>
    </recommendedName>
</protein>
<dbReference type="AlphaFoldDB" id="A0A292IHT0"/>
<evidence type="ECO:0000313" key="2">
    <source>
        <dbReference type="EMBL" id="CDN40233.1"/>
    </source>
</evidence>
<evidence type="ECO:0000259" key="1">
    <source>
        <dbReference type="Pfam" id="PF01732"/>
    </source>
</evidence>
<reference evidence="2 3" key="1">
    <citation type="journal article" date="2015" name="Clin. Infect. Dis.">
        <title>Genomic Investigations unmask Mycoplasma amphoriforme, a new respiratory pathogen.</title>
        <authorList>
            <person name="Gillespie S.H."/>
            <person name="Ling C.L."/>
            <person name="Oravcova K."/>
            <person name="Pinheiro M."/>
            <person name="Wells L."/>
            <person name="Bryant J.M."/>
            <person name="McHugh T.D."/>
            <person name="Bebear C."/>
            <person name="Webster D."/>
            <person name="Harris S.R."/>
            <person name="Seth-Smith H.M."/>
            <person name="Thomson N.R."/>
        </authorList>
    </citation>
    <scope>NUCLEOTIDE SEQUENCE [LARGE SCALE GENOMIC DNA]</scope>
    <source>
        <strain evidence="2 3">A39</strain>
    </source>
</reference>
<dbReference type="NCBIfam" id="NF045841">
    <property type="entry name" value="Ig_SerProt_MIP"/>
    <property type="match status" value="1"/>
</dbReference>
<dbReference type="Proteomes" id="UP000261764">
    <property type="component" value="Chromosome I"/>
</dbReference>
<gene>
    <name evidence="2" type="ORF">MAMA39_01090</name>
</gene>
<dbReference type="RefSeq" id="WP_343251575.1">
    <property type="nucleotide sequence ID" value="NZ_HG937516.1"/>
</dbReference>
<organism evidence="2 3">
    <name type="scientific">Mycoplasma amphoriforme A39</name>
    <dbReference type="NCBI Taxonomy" id="572419"/>
    <lineage>
        <taxon>Bacteria</taxon>
        <taxon>Bacillati</taxon>
        <taxon>Mycoplasmatota</taxon>
        <taxon>Mollicutes</taxon>
        <taxon>Mycoplasmataceae</taxon>
        <taxon>Mycoplasma</taxon>
    </lineage>
</organism>
<keyword evidence="3" id="KW-1185">Reference proteome</keyword>
<accession>A0A292IHT0</accession>
<dbReference type="Pfam" id="PF01732">
    <property type="entry name" value="Mycop_pep_DUF31"/>
    <property type="match status" value="1"/>
</dbReference>
<sequence>MLIYCRQIVTSNTAITRQFLYKNIAAFPTLYRNVNIPKYGVDVITEQTEYQALKQVLANVREITIDDLTSDNIKFLEEGYMPSSIQPDGKLSTGSWQPRPAFVNGVQFQTTLRNMSRFIPITSNWQRSQDDVLQLNFQPGPGEGVSGYQRSDLGMIEGFEKIGRVLKYVSALSPNNPKENRYIIEIGAEKNTQTGIQHLGDKTPTELIAAAVKKIQNDQPGADITESGIGVAIHNINATTGVAAANFVKAMPRTVKSLTLFYSWNNPLVANALIQNPNFPANGSNNLTELNIYTDLDVPISRKNPAVEKPTNLNRIDPRVYQRVNPTANDYRYNAIYTTMAVSANETDRNGKTVKQTSRREISNIMNYVYLQAWNRREFQGEIPDSASVKPSGAYPVNWDFSENNQWDFNNVVIPNIPNFENGKFTKVYYSPLVNGIAAPLDLQHLIVDNTSKVDYEIDNVRKGVFYRSNSGGLEAPAGTGQSQNYLRVIGSSSRGKQSDANTILNYVNTAWQYIRNVDVRDYTDQNGQVYKTPFQTLEDVKAVNWPITIGYIYYGNNQVYRNPNAANQNLGSSVLPSNNPGTFAVDNVGNTEILGDLTPQKTGSIQNSVFDSIIKNAASSAEGKNGNPFISVNTPEYDAVKNDIYNTLNDYSQRIIINTNQQSRNPTTNQLMFDSFGKPIPVVDYGTAWILDYQKTSDGSYPKTFYYATNMHVVARMNHKKDTLNKDQSGPIKNNESVEFRKSILGQKEIKNFKLKDSEYPELVFSATNFLNNGSDTIEYTTQGYQNTQKLKNYFKDFAIIKVIYETSERAKEATSGFADKYKTPKIKFNKISESLLNKQTSQGLSDYQGNYSLGYPAGSNGLMGGSNSGGSHATVNKRVGNVDGKHGQTFANNRHFQFINNYGQTIPGIYDQQRADPPPLLWQGKTYYRFNTVYGLNNSGFAGGGSGTLVVDGNYQVLGIYWGNIGNTQSAFVDPLVSPEIKDRNGNTLIYEYDLINGGGKNQANSFKKYLTDAGLLKDSWLFNENEK</sequence>
<dbReference type="InterPro" id="IPR022381">
    <property type="entry name" value="Uncharacterised_MG067"/>
</dbReference>
<dbReference type="KEGG" id="mamp:MAMA39_01090"/>
<dbReference type="PRINTS" id="PR00840">
    <property type="entry name" value="Y06768FAMILY"/>
</dbReference>
<feature type="domain" description="DUF31" evidence="1">
    <location>
        <begin position="643"/>
        <end position="965"/>
    </location>
</feature>
<dbReference type="InterPro" id="IPR022382">
    <property type="entry name" value="Mycoplasma_peptidase_DUF31"/>
</dbReference>